<name>A0A5K7XZB1_9VIRU</name>
<sequence>MEGCSKCKMSKAQKEKQIISDRKKAKRDRDFQTLSINEMPPRPSFDTESIKEVLSIMKN</sequence>
<reference evidence="2" key="1">
    <citation type="journal article" date="2020" name="Sci. Rep.">
        <title>A novel Asfarvirus-like virus identified as a potential cause of mass mortality of abalone.</title>
        <authorList>
            <person name="Matsuyama T."/>
            <person name="Takano T."/>
            <person name="Nishiki I."/>
            <person name="Fujiwara A."/>
            <person name="Kiryu I."/>
            <person name="Inada M."/>
            <person name="Sakai T."/>
            <person name="Terashima S."/>
            <person name="Matsuura Y."/>
            <person name="Isowa K."/>
            <person name="Nakayasu C."/>
        </authorList>
    </citation>
    <scope>NUCLEOTIDE SEQUENCE</scope>
</reference>
<dbReference type="EMBL" id="LC506465">
    <property type="protein sequence ID" value="BBO54060.1"/>
    <property type="molecule type" value="Genomic_DNA"/>
</dbReference>
<organism evidence="2">
    <name type="scientific">Abalone asfa-like virus</name>
    <dbReference type="NCBI Taxonomy" id="2839893"/>
    <lineage>
        <taxon>Viruses</taxon>
        <taxon>Varidnaviria</taxon>
        <taxon>Bamfordvirae</taxon>
        <taxon>Nucleocytoviricota</taxon>
        <taxon>Pokkesviricetes</taxon>
        <taxon>Asfuvirales</taxon>
        <taxon>Asfarviridae</taxon>
    </lineage>
</organism>
<evidence type="ECO:0000313" key="2">
    <source>
        <dbReference type="EMBL" id="BBO54060.1"/>
    </source>
</evidence>
<evidence type="ECO:0000256" key="1">
    <source>
        <dbReference type="SAM" id="MobiDB-lite"/>
    </source>
</evidence>
<feature type="compositionally biased region" description="Basic and acidic residues" evidence="1">
    <location>
        <begin position="12"/>
        <end position="31"/>
    </location>
</feature>
<accession>A0A5K7XZB1</accession>
<proteinExistence type="predicted"/>
<protein>
    <submittedName>
        <fullName evidence="2">Uncharacterized protein</fullName>
    </submittedName>
</protein>
<feature type="region of interest" description="Disordered" evidence="1">
    <location>
        <begin position="1"/>
        <end position="45"/>
    </location>
</feature>